<dbReference type="PANTHER" id="PTHR11097:SF9">
    <property type="entry name" value="EXOSOME COMPLEX COMPONENT RRP43"/>
    <property type="match status" value="1"/>
</dbReference>
<evidence type="ECO:0000256" key="7">
    <source>
        <dbReference type="ARBA" id="ARBA00022884"/>
    </source>
</evidence>
<dbReference type="AlphaFoldDB" id="A0A9P0BB03"/>
<gene>
    <name evidence="12" type="ORF">MELIAE_LOCUS10200</name>
</gene>
<dbReference type="GO" id="GO:0034475">
    <property type="term" value="P:U4 snRNA 3'-end processing"/>
    <property type="evidence" value="ECO:0007669"/>
    <property type="project" value="TreeGrafter"/>
</dbReference>
<keyword evidence="6" id="KW-0271">Exosome</keyword>
<evidence type="ECO:0000313" key="12">
    <source>
        <dbReference type="EMBL" id="CAH0560452.1"/>
    </source>
</evidence>
<dbReference type="GO" id="GO:0005730">
    <property type="term" value="C:nucleolus"/>
    <property type="evidence" value="ECO:0007669"/>
    <property type="project" value="UniProtKB-SubCell"/>
</dbReference>
<evidence type="ECO:0000259" key="11">
    <source>
        <dbReference type="Pfam" id="PF03725"/>
    </source>
</evidence>
<dbReference type="InterPro" id="IPR036345">
    <property type="entry name" value="ExoRNase_PH_dom2_sf"/>
</dbReference>
<keyword evidence="13" id="KW-1185">Reference proteome</keyword>
<dbReference type="Pfam" id="PF01138">
    <property type="entry name" value="RNase_PH"/>
    <property type="match status" value="1"/>
</dbReference>
<comment type="similarity">
    <text evidence="3">Belongs to the RNase PH family.</text>
</comment>
<dbReference type="EMBL" id="OV121138">
    <property type="protein sequence ID" value="CAH0560452.1"/>
    <property type="molecule type" value="Genomic_DNA"/>
</dbReference>
<dbReference type="OrthoDB" id="45882at2759"/>
<dbReference type="InterPro" id="IPR001247">
    <property type="entry name" value="ExoRNase_PH_dom1"/>
</dbReference>
<organism evidence="12 13">
    <name type="scientific">Brassicogethes aeneus</name>
    <name type="common">Rape pollen beetle</name>
    <name type="synonym">Meligethes aeneus</name>
    <dbReference type="NCBI Taxonomy" id="1431903"/>
    <lineage>
        <taxon>Eukaryota</taxon>
        <taxon>Metazoa</taxon>
        <taxon>Ecdysozoa</taxon>
        <taxon>Arthropoda</taxon>
        <taxon>Hexapoda</taxon>
        <taxon>Insecta</taxon>
        <taxon>Pterygota</taxon>
        <taxon>Neoptera</taxon>
        <taxon>Endopterygota</taxon>
        <taxon>Coleoptera</taxon>
        <taxon>Polyphaga</taxon>
        <taxon>Cucujiformia</taxon>
        <taxon>Nitidulidae</taxon>
        <taxon>Meligethinae</taxon>
        <taxon>Brassicogethes</taxon>
    </lineage>
</organism>
<dbReference type="GO" id="GO:0000177">
    <property type="term" value="C:cytoplasmic exosome (RNase complex)"/>
    <property type="evidence" value="ECO:0007669"/>
    <property type="project" value="TreeGrafter"/>
</dbReference>
<evidence type="ECO:0000256" key="2">
    <source>
        <dbReference type="ARBA" id="ARBA00004604"/>
    </source>
</evidence>
<dbReference type="GO" id="GO:0000176">
    <property type="term" value="C:nuclear exosome (RNase complex)"/>
    <property type="evidence" value="ECO:0007669"/>
    <property type="project" value="TreeGrafter"/>
</dbReference>
<evidence type="ECO:0000256" key="3">
    <source>
        <dbReference type="ARBA" id="ARBA00006678"/>
    </source>
</evidence>
<evidence type="ECO:0000256" key="9">
    <source>
        <dbReference type="ARBA" id="ARBA00030617"/>
    </source>
</evidence>
<dbReference type="InterPro" id="IPR033196">
    <property type="entry name" value="Rrp43"/>
</dbReference>
<dbReference type="FunFam" id="3.30.230.70:FF:000017">
    <property type="entry name" value="Exosome complex component Rrp42"/>
    <property type="match status" value="1"/>
</dbReference>
<dbReference type="GO" id="GO:0034476">
    <property type="term" value="P:U5 snRNA 3'-end processing"/>
    <property type="evidence" value="ECO:0007669"/>
    <property type="project" value="TreeGrafter"/>
</dbReference>
<dbReference type="Pfam" id="PF03725">
    <property type="entry name" value="RNase_PH_C"/>
    <property type="match status" value="1"/>
</dbReference>
<reference evidence="12" key="1">
    <citation type="submission" date="2021-12" db="EMBL/GenBank/DDBJ databases">
        <authorList>
            <person name="King R."/>
        </authorList>
    </citation>
    <scope>NUCLEOTIDE SEQUENCE</scope>
</reference>
<protein>
    <recommendedName>
        <fullName evidence="9">Ribosomal RNA-processing protein 43</fullName>
    </recommendedName>
</protein>
<dbReference type="GO" id="GO:0016075">
    <property type="term" value="P:rRNA catabolic process"/>
    <property type="evidence" value="ECO:0007669"/>
    <property type="project" value="TreeGrafter"/>
</dbReference>
<proteinExistence type="inferred from homology"/>
<evidence type="ECO:0000256" key="1">
    <source>
        <dbReference type="ARBA" id="ARBA00004496"/>
    </source>
</evidence>
<evidence type="ECO:0000256" key="6">
    <source>
        <dbReference type="ARBA" id="ARBA00022835"/>
    </source>
</evidence>
<dbReference type="GO" id="GO:0034473">
    <property type="term" value="P:U1 snRNA 3'-end processing"/>
    <property type="evidence" value="ECO:0007669"/>
    <property type="project" value="TreeGrafter"/>
</dbReference>
<dbReference type="InterPro" id="IPR020568">
    <property type="entry name" value="Ribosomal_Su5_D2-typ_SF"/>
</dbReference>
<dbReference type="GO" id="GO:0071028">
    <property type="term" value="P:nuclear mRNA surveillance"/>
    <property type="evidence" value="ECO:0007669"/>
    <property type="project" value="TreeGrafter"/>
</dbReference>
<dbReference type="GO" id="GO:0035925">
    <property type="term" value="F:mRNA 3'-UTR AU-rich region binding"/>
    <property type="evidence" value="ECO:0007669"/>
    <property type="project" value="TreeGrafter"/>
</dbReference>
<evidence type="ECO:0000256" key="5">
    <source>
        <dbReference type="ARBA" id="ARBA00022552"/>
    </source>
</evidence>
<keyword evidence="7" id="KW-0694">RNA-binding</keyword>
<keyword evidence="4" id="KW-0963">Cytoplasm</keyword>
<dbReference type="GO" id="GO:0000467">
    <property type="term" value="P:exonucleolytic trimming to generate mature 3'-end of 5.8S rRNA from tricistronic rRNA transcript (SSU-rRNA, 5.8S rRNA, LSU-rRNA)"/>
    <property type="evidence" value="ECO:0007669"/>
    <property type="project" value="TreeGrafter"/>
</dbReference>
<dbReference type="PANTHER" id="PTHR11097">
    <property type="entry name" value="EXOSOME COMPLEX EXONUCLEASE RIBOSOMAL RNA PROCESSING PROTEIN"/>
    <property type="match status" value="1"/>
</dbReference>
<keyword evidence="5" id="KW-0698">rRNA processing</keyword>
<comment type="subcellular location">
    <subcellularLocation>
        <location evidence="1">Cytoplasm</location>
    </subcellularLocation>
    <subcellularLocation>
        <location evidence="2">Nucleus</location>
        <location evidence="2">Nucleolus</location>
    </subcellularLocation>
</comment>
<dbReference type="GO" id="GO:0071035">
    <property type="term" value="P:nuclear polyadenylation-dependent rRNA catabolic process"/>
    <property type="evidence" value="ECO:0007669"/>
    <property type="project" value="TreeGrafter"/>
</dbReference>
<feature type="domain" description="Exoribonuclease phosphorolytic" evidence="10">
    <location>
        <begin position="32"/>
        <end position="166"/>
    </location>
</feature>
<keyword evidence="8" id="KW-0539">Nucleus</keyword>
<dbReference type="SUPFAM" id="SSF55666">
    <property type="entry name" value="Ribonuclease PH domain 2-like"/>
    <property type="match status" value="1"/>
</dbReference>
<name>A0A9P0BB03_BRAAE</name>
<dbReference type="GO" id="GO:0071038">
    <property type="term" value="P:TRAMP-dependent tRNA surveillance pathway"/>
    <property type="evidence" value="ECO:0007669"/>
    <property type="project" value="TreeGrafter"/>
</dbReference>
<dbReference type="InterPro" id="IPR027408">
    <property type="entry name" value="PNPase/RNase_PH_dom_sf"/>
</dbReference>
<dbReference type="Proteomes" id="UP001154078">
    <property type="component" value="Chromosome 7"/>
</dbReference>
<evidence type="ECO:0000259" key="10">
    <source>
        <dbReference type="Pfam" id="PF01138"/>
    </source>
</evidence>
<evidence type="ECO:0000256" key="4">
    <source>
        <dbReference type="ARBA" id="ARBA00022490"/>
    </source>
</evidence>
<dbReference type="Gene3D" id="3.30.230.70">
    <property type="entry name" value="GHMP Kinase, N-terminal domain"/>
    <property type="match status" value="1"/>
</dbReference>
<evidence type="ECO:0000256" key="8">
    <source>
        <dbReference type="ARBA" id="ARBA00023242"/>
    </source>
</evidence>
<evidence type="ECO:0000313" key="13">
    <source>
        <dbReference type="Proteomes" id="UP001154078"/>
    </source>
</evidence>
<accession>A0A9P0BB03</accession>
<dbReference type="SUPFAM" id="SSF54211">
    <property type="entry name" value="Ribosomal protein S5 domain 2-like"/>
    <property type="match status" value="1"/>
</dbReference>
<dbReference type="CDD" id="cd11369">
    <property type="entry name" value="RNase_PH_RRP43"/>
    <property type="match status" value="1"/>
</dbReference>
<dbReference type="InterPro" id="IPR050590">
    <property type="entry name" value="Exosome_comp_Rrp42_subfam"/>
</dbReference>
<sequence>MAVEYKTLHPQKYYNYYLANNIRPDGREFDKYRPIVLNVNSVETADGSAICKIGQTTVICGIKAEFCRPKAETPNEGFIVPNLELPPLCSPKFKPGPPSDQAQVLSQLIADIIKNSNCVDLKDLCLHPDKLAWCLFIDFICLDFDGAIIDACIIALMGALKTVTLPTVDYDAALDNKLVNIEERHPLKIYSTPVSTTYIIFDDKYILTDPTVEEENLCSGLVTIVLNADEVCCVHKPGGTALNEGQLFDCIQKSKKRSKYINELIVSAVKALN</sequence>
<feature type="domain" description="Exoribonuclease phosphorolytic" evidence="11">
    <location>
        <begin position="193"/>
        <end position="256"/>
    </location>
</feature>
<dbReference type="InterPro" id="IPR015847">
    <property type="entry name" value="ExoRNase_PH_dom2"/>
</dbReference>